<dbReference type="Proteomes" id="UP000828390">
    <property type="component" value="Unassembled WGS sequence"/>
</dbReference>
<sequence length="77" mass="8725">MTLFKSTRTVIECAVSVNNCSEKTVDFLTKDVDKGDLDKMCKFYPAARKTDGMVYTKNSMLSNRYGLQKIFEKPSVS</sequence>
<comment type="caution">
    <text evidence="1">The sequence shown here is derived from an EMBL/GenBank/DDBJ whole genome shotgun (WGS) entry which is preliminary data.</text>
</comment>
<name>A0A9D4HAS6_DREPO</name>
<reference evidence="1" key="2">
    <citation type="submission" date="2020-11" db="EMBL/GenBank/DDBJ databases">
        <authorList>
            <person name="McCartney M.A."/>
            <person name="Auch B."/>
            <person name="Kono T."/>
            <person name="Mallez S."/>
            <person name="Becker A."/>
            <person name="Gohl D.M."/>
            <person name="Silverstein K.A.T."/>
            <person name="Koren S."/>
            <person name="Bechman K.B."/>
            <person name="Herman A."/>
            <person name="Abrahante J.E."/>
            <person name="Garbe J."/>
        </authorList>
    </citation>
    <scope>NUCLEOTIDE SEQUENCE</scope>
    <source>
        <strain evidence="1">Duluth1</strain>
        <tissue evidence="1">Whole animal</tissue>
    </source>
</reference>
<dbReference type="AlphaFoldDB" id="A0A9D4HAS6"/>
<keyword evidence="2" id="KW-1185">Reference proteome</keyword>
<evidence type="ECO:0000313" key="2">
    <source>
        <dbReference type="Proteomes" id="UP000828390"/>
    </source>
</evidence>
<proteinExistence type="predicted"/>
<evidence type="ECO:0000313" key="1">
    <source>
        <dbReference type="EMBL" id="KAH3831595.1"/>
    </source>
</evidence>
<protein>
    <submittedName>
        <fullName evidence="1">Uncharacterized protein</fullName>
    </submittedName>
</protein>
<reference evidence="1" key="1">
    <citation type="journal article" date="2019" name="bioRxiv">
        <title>The Genome of the Zebra Mussel, Dreissena polymorpha: A Resource for Invasive Species Research.</title>
        <authorList>
            <person name="McCartney M.A."/>
            <person name="Auch B."/>
            <person name="Kono T."/>
            <person name="Mallez S."/>
            <person name="Zhang Y."/>
            <person name="Obille A."/>
            <person name="Becker A."/>
            <person name="Abrahante J.E."/>
            <person name="Garbe J."/>
            <person name="Badalamenti J.P."/>
            <person name="Herman A."/>
            <person name="Mangelson H."/>
            <person name="Liachko I."/>
            <person name="Sullivan S."/>
            <person name="Sone E.D."/>
            <person name="Koren S."/>
            <person name="Silverstein K.A.T."/>
            <person name="Beckman K.B."/>
            <person name="Gohl D.M."/>
        </authorList>
    </citation>
    <scope>NUCLEOTIDE SEQUENCE</scope>
    <source>
        <strain evidence="1">Duluth1</strain>
        <tissue evidence="1">Whole animal</tissue>
    </source>
</reference>
<dbReference type="EMBL" id="JAIWYP010000004">
    <property type="protein sequence ID" value="KAH3831595.1"/>
    <property type="molecule type" value="Genomic_DNA"/>
</dbReference>
<gene>
    <name evidence="1" type="ORF">DPMN_104865</name>
</gene>
<accession>A0A9D4HAS6</accession>
<organism evidence="1 2">
    <name type="scientific">Dreissena polymorpha</name>
    <name type="common">Zebra mussel</name>
    <name type="synonym">Mytilus polymorpha</name>
    <dbReference type="NCBI Taxonomy" id="45954"/>
    <lineage>
        <taxon>Eukaryota</taxon>
        <taxon>Metazoa</taxon>
        <taxon>Spiralia</taxon>
        <taxon>Lophotrochozoa</taxon>
        <taxon>Mollusca</taxon>
        <taxon>Bivalvia</taxon>
        <taxon>Autobranchia</taxon>
        <taxon>Heteroconchia</taxon>
        <taxon>Euheterodonta</taxon>
        <taxon>Imparidentia</taxon>
        <taxon>Neoheterodontei</taxon>
        <taxon>Myida</taxon>
        <taxon>Dreissenoidea</taxon>
        <taxon>Dreissenidae</taxon>
        <taxon>Dreissena</taxon>
    </lineage>
</organism>